<dbReference type="InterPro" id="IPR037198">
    <property type="entry name" value="MutL_C_sf"/>
</dbReference>
<dbReference type="SUPFAM" id="SSF55874">
    <property type="entry name" value="ATPase domain of HSP90 chaperone/DNA topoisomerase II/histidine kinase"/>
    <property type="match status" value="1"/>
</dbReference>
<dbReference type="InterPro" id="IPR014790">
    <property type="entry name" value="MutL_C"/>
</dbReference>
<keyword evidence="4" id="KW-1185">Reference proteome</keyword>
<dbReference type="InterPro" id="IPR038973">
    <property type="entry name" value="MutL/Mlh/Pms-like"/>
</dbReference>
<dbReference type="GO" id="GO:0140664">
    <property type="term" value="F:ATP-dependent DNA damage sensor activity"/>
    <property type="evidence" value="ECO:0007669"/>
    <property type="project" value="InterPro"/>
</dbReference>
<dbReference type="GO" id="GO:0006298">
    <property type="term" value="P:mismatch repair"/>
    <property type="evidence" value="ECO:0007669"/>
    <property type="project" value="InterPro"/>
</dbReference>
<dbReference type="SUPFAM" id="SSF118116">
    <property type="entry name" value="DNA mismatch repair protein MutL"/>
    <property type="match status" value="1"/>
</dbReference>
<comment type="caution">
    <text evidence="3">The sequence shown here is derived from an EMBL/GenBank/DDBJ whole genome shotgun (WGS) entry which is preliminary data.</text>
</comment>
<evidence type="ECO:0000259" key="2">
    <source>
        <dbReference type="SMART" id="SM00853"/>
    </source>
</evidence>
<dbReference type="GO" id="GO:0016887">
    <property type="term" value="F:ATP hydrolysis activity"/>
    <property type="evidence" value="ECO:0007669"/>
    <property type="project" value="InterPro"/>
</dbReference>
<dbReference type="Gene3D" id="3.30.565.10">
    <property type="entry name" value="Histidine kinase-like ATPase, C-terminal domain"/>
    <property type="match status" value="1"/>
</dbReference>
<dbReference type="PANTHER" id="PTHR10073:SF52">
    <property type="entry name" value="MISMATCH REPAIR ENDONUCLEASE PMS2"/>
    <property type="match status" value="1"/>
</dbReference>
<dbReference type="InterPro" id="IPR036890">
    <property type="entry name" value="HATPase_C_sf"/>
</dbReference>
<gene>
    <name evidence="3" type="primary">PMS1</name>
    <name evidence="3" type="ORF">EHP00_950</name>
</gene>
<reference evidence="3 4" key="1">
    <citation type="journal article" date="2017" name="Environ. Microbiol.">
        <title>Decay of the glycolytic pathway and adaptation to intranuclear parasitism within Enterocytozoonidae microsporidia.</title>
        <authorList>
            <person name="Wiredu Boakye D."/>
            <person name="Jaroenlak P."/>
            <person name="Prachumwat A."/>
            <person name="Williams T.A."/>
            <person name="Bateman K.S."/>
            <person name="Itsathitphaisarn O."/>
            <person name="Sritunyalucksana K."/>
            <person name="Paszkiewicz K.H."/>
            <person name="Moore K.A."/>
            <person name="Stentiford G.D."/>
            <person name="Williams B.A."/>
        </authorList>
    </citation>
    <scope>NUCLEOTIDE SEQUENCE [LARGE SCALE GENOMIC DNA]</scope>
    <source>
        <strain evidence="3 4">TH1</strain>
    </source>
</reference>
<dbReference type="Pfam" id="PF13589">
    <property type="entry name" value="HATPase_c_3"/>
    <property type="match status" value="1"/>
</dbReference>
<feature type="domain" description="MutL C-terminal dimerisation" evidence="2">
    <location>
        <begin position="433"/>
        <end position="575"/>
    </location>
</feature>
<dbReference type="Proteomes" id="UP000192758">
    <property type="component" value="Unassembled WGS sequence"/>
</dbReference>
<dbReference type="SMART" id="SM00853">
    <property type="entry name" value="MutL_C"/>
    <property type="match status" value="1"/>
</dbReference>
<name>A0A1W0E731_9MICR</name>
<evidence type="ECO:0000313" key="4">
    <source>
        <dbReference type="Proteomes" id="UP000192758"/>
    </source>
</evidence>
<proteinExistence type="inferred from homology"/>
<dbReference type="Gene3D" id="3.30.1540.20">
    <property type="entry name" value="MutL, C-terminal domain, dimerisation subdomain"/>
    <property type="match status" value="1"/>
</dbReference>
<dbReference type="Gene3D" id="3.30.1370.100">
    <property type="entry name" value="MutL, C-terminal domain, regulatory subdomain"/>
    <property type="match status" value="1"/>
</dbReference>
<dbReference type="Pfam" id="PF08676">
    <property type="entry name" value="MutL_C"/>
    <property type="match status" value="1"/>
</dbReference>
<dbReference type="GO" id="GO:0005524">
    <property type="term" value="F:ATP binding"/>
    <property type="evidence" value="ECO:0007669"/>
    <property type="project" value="InterPro"/>
</dbReference>
<dbReference type="InterPro" id="IPR042120">
    <property type="entry name" value="MutL_C_dimsub"/>
</dbReference>
<dbReference type="VEuPathDB" id="MicrosporidiaDB:EHP00_950"/>
<organism evidence="3 4">
    <name type="scientific">Ecytonucleospora hepatopenaei</name>
    <dbReference type="NCBI Taxonomy" id="646526"/>
    <lineage>
        <taxon>Eukaryota</taxon>
        <taxon>Fungi</taxon>
        <taxon>Fungi incertae sedis</taxon>
        <taxon>Microsporidia</taxon>
        <taxon>Enterocytozoonidae</taxon>
        <taxon>Ecytonucleospora</taxon>
    </lineage>
</organism>
<dbReference type="OrthoDB" id="10263226at2759"/>
<evidence type="ECO:0000313" key="3">
    <source>
        <dbReference type="EMBL" id="OQS55038.1"/>
    </source>
</evidence>
<comment type="similarity">
    <text evidence="1">Belongs to the DNA mismatch repair MutL/HexB family.</text>
</comment>
<evidence type="ECO:0000256" key="1">
    <source>
        <dbReference type="ARBA" id="ARBA00006082"/>
    </source>
</evidence>
<dbReference type="InterPro" id="IPR042121">
    <property type="entry name" value="MutL_C_regsub"/>
</dbReference>
<dbReference type="PANTHER" id="PTHR10073">
    <property type="entry name" value="DNA MISMATCH REPAIR PROTEIN MLH, PMS, MUTL"/>
    <property type="match status" value="1"/>
</dbReference>
<dbReference type="GO" id="GO:0032389">
    <property type="term" value="C:MutLalpha complex"/>
    <property type="evidence" value="ECO:0007669"/>
    <property type="project" value="TreeGrafter"/>
</dbReference>
<dbReference type="STRING" id="646526.A0A1W0E731"/>
<protein>
    <submittedName>
        <fullName evidence="3">PMS1</fullName>
    </submittedName>
</protein>
<dbReference type="EMBL" id="MNPJ01000014">
    <property type="protein sequence ID" value="OQS55038.1"/>
    <property type="molecule type" value="Genomic_DNA"/>
</dbReference>
<accession>A0A1W0E731</accession>
<dbReference type="AlphaFoldDB" id="A0A1W0E731"/>
<sequence length="610" mass="70761">MIYQLHQDCVHQLKAEQYIFDTFILIKELVENSIDANATCIKINVKNDKIVIEDDGNGVEKSSLKKLGCFGCTSKQETTLGVLNLNKNAHLSLGYRGQALFSMSKLAKVKFVTRPKNCTESFCKDLCTGDISFLPRETGSSVIIEDLFVNVPVRRNINTKNYKKHITRIGEYLDAMKIVYNGTFILKYQDKKTEKEVIFSGVKQNIEGYLKENVEGDFEGFYHDLYDFFIFPNSIKKFMMVFCGKRVVKSYLTNFIQKHIEKYTSKKIFNKPSFILILKDEVDMNLSNDKSEIILRNKLKIEKSIAATIENYLKKEKIVELSKENISPLSINSHFIYDPFTIKKQKTLLTKKENVLSENFDQSNKENILLQQQDSCLKNIDKNMGFNICKTEKNENCLPDFYARIQTEENSEVKKEKVRNIVVEKEDFKTFKIIGQFNLGFILCILNKEGKNYLVLVDQHAADEISNYEKIMAKFDVNKQTLLLPKKLNFNALEMDLIEEMKSVFHKNGFSFKRNKNEMFLTGVPDFKNVCFTENDFYNLFNKIKDNEIDLVCDKYKHIMASKACRSSIMVGTQLNQTTMEKIVQTLSDLNLPWYCPHGRPTFIILNEIK</sequence>